<keyword evidence="3" id="KW-0238">DNA-binding</keyword>
<proteinExistence type="inferred from homology"/>
<comment type="caution">
    <text evidence="6">The sequence shown here is derived from an EMBL/GenBank/DDBJ whole genome shotgun (WGS) entry which is preliminary data.</text>
</comment>
<name>A0ABM8QLH8_9BACT</name>
<evidence type="ECO:0000313" key="6">
    <source>
        <dbReference type="EMBL" id="CAE6703857.1"/>
    </source>
</evidence>
<dbReference type="Pfam" id="PF00126">
    <property type="entry name" value="HTH_1"/>
    <property type="match status" value="1"/>
</dbReference>
<accession>A0ABM8QLH8</accession>
<dbReference type="Gene3D" id="1.10.10.10">
    <property type="entry name" value="Winged helix-like DNA-binding domain superfamily/Winged helix DNA-binding domain"/>
    <property type="match status" value="1"/>
</dbReference>
<dbReference type="SUPFAM" id="SSF53850">
    <property type="entry name" value="Periplasmic binding protein-like II"/>
    <property type="match status" value="1"/>
</dbReference>
<keyword evidence="7" id="KW-1185">Reference proteome</keyword>
<dbReference type="Proteomes" id="UP000675880">
    <property type="component" value="Unassembled WGS sequence"/>
</dbReference>
<dbReference type="Pfam" id="PF03466">
    <property type="entry name" value="LysR_substrate"/>
    <property type="match status" value="1"/>
</dbReference>
<dbReference type="InterPro" id="IPR036390">
    <property type="entry name" value="WH_DNA-bd_sf"/>
</dbReference>
<feature type="domain" description="HTH lysR-type" evidence="5">
    <location>
        <begin position="1"/>
        <end position="58"/>
    </location>
</feature>
<keyword evidence="4" id="KW-0804">Transcription</keyword>
<sequence length="341" mass="37776">MELRQLHYFMAVAAHQNFSRAAEHLHVSQPSLSVQIGGLERELGTRLFDRLGRKVVLTQAGELFRVHAERALRELDQAAQVVHELLGAKRGRLVVGALSTVNSYLIAPLVSRFKQRFPDIHLQVHAQPSSDIVSGLLANRLDIGICLLPLTHPHMTTVPLFEERLALIAPTSMSIGTPRTRMQDLARLPLVLMPADYCLRKMVEAECAKAGVHPQVVLEMSSPEGILQAVAEGTGATILPELYVRSRLPATRLQVIDLYDPTPCHTVGLAYLTKRYRGVAAEEFASLCQSTMQDLQTALTVPPMAPRPRRTSQRTIRRTPIVRKPPVASSDATLKVRRRVG</sequence>
<evidence type="ECO:0000259" key="5">
    <source>
        <dbReference type="PROSITE" id="PS50931"/>
    </source>
</evidence>
<evidence type="ECO:0000313" key="7">
    <source>
        <dbReference type="Proteomes" id="UP000675880"/>
    </source>
</evidence>
<dbReference type="InterPro" id="IPR050950">
    <property type="entry name" value="HTH-type_LysR_regulators"/>
</dbReference>
<dbReference type="RefSeq" id="WP_213040688.1">
    <property type="nucleotide sequence ID" value="NZ_CAJNBJ010000001.1"/>
</dbReference>
<dbReference type="PANTHER" id="PTHR30419">
    <property type="entry name" value="HTH-TYPE TRANSCRIPTIONAL REGULATOR YBHD"/>
    <property type="match status" value="1"/>
</dbReference>
<dbReference type="InterPro" id="IPR036388">
    <property type="entry name" value="WH-like_DNA-bd_sf"/>
</dbReference>
<keyword evidence="2" id="KW-0805">Transcription regulation</keyword>
<dbReference type="InterPro" id="IPR000847">
    <property type="entry name" value="LysR_HTH_N"/>
</dbReference>
<dbReference type="CDD" id="cd05466">
    <property type="entry name" value="PBP2_LTTR_substrate"/>
    <property type="match status" value="1"/>
</dbReference>
<evidence type="ECO:0000256" key="4">
    <source>
        <dbReference type="ARBA" id="ARBA00023163"/>
    </source>
</evidence>
<dbReference type="EMBL" id="CAJNBJ010000001">
    <property type="protein sequence ID" value="CAE6703857.1"/>
    <property type="molecule type" value="Genomic_DNA"/>
</dbReference>
<dbReference type="SUPFAM" id="SSF46785">
    <property type="entry name" value="Winged helix' DNA-binding domain"/>
    <property type="match status" value="1"/>
</dbReference>
<dbReference type="Gene3D" id="3.40.190.290">
    <property type="match status" value="1"/>
</dbReference>
<protein>
    <submittedName>
        <fullName evidence="6">LysR family transcriptional regulator</fullName>
    </submittedName>
</protein>
<dbReference type="InterPro" id="IPR005119">
    <property type="entry name" value="LysR_subst-bd"/>
</dbReference>
<evidence type="ECO:0000256" key="1">
    <source>
        <dbReference type="ARBA" id="ARBA00009437"/>
    </source>
</evidence>
<dbReference type="PRINTS" id="PR00039">
    <property type="entry name" value="HTHLYSR"/>
</dbReference>
<evidence type="ECO:0000256" key="3">
    <source>
        <dbReference type="ARBA" id="ARBA00023125"/>
    </source>
</evidence>
<evidence type="ECO:0000256" key="2">
    <source>
        <dbReference type="ARBA" id="ARBA00023015"/>
    </source>
</evidence>
<dbReference type="PROSITE" id="PS50931">
    <property type="entry name" value="HTH_LYSR"/>
    <property type="match status" value="1"/>
</dbReference>
<organism evidence="6 7">
    <name type="scientific">Nitrospira defluvii</name>
    <dbReference type="NCBI Taxonomy" id="330214"/>
    <lineage>
        <taxon>Bacteria</taxon>
        <taxon>Pseudomonadati</taxon>
        <taxon>Nitrospirota</taxon>
        <taxon>Nitrospiria</taxon>
        <taxon>Nitrospirales</taxon>
        <taxon>Nitrospiraceae</taxon>
        <taxon>Nitrospira</taxon>
    </lineage>
</organism>
<reference evidence="6 7" key="1">
    <citation type="submission" date="2021-02" db="EMBL/GenBank/DDBJ databases">
        <authorList>
            <person name="Han P."/>
        </authorList>
    </citation>
    <scope>NUCLEOTIDE SEQUENCE [LARGE SCALE GENOMIC DNA]</scope>
    <source>
        <strain evidence="6">Candidatus Nitrospira sp. ZN2</strain>
    </source>
</reference>
<comment type="similarity">
    <text evidence="1">Belongs to the LysR transcriptional regulatory family.</text>
</comment>
<gene>
    <name evidence="6" type="ORF">NSPZN2_10869</name>
</gene>